<accession>A0A423KDV9</accession>
<dbReference type="RefSeq" id="WP_123508622.1">
    <property type="nucleotide sequence ID" value="NZ_MOBQ01000006.1"/>
</dbReference>
<sequence>MTVIAAGGFLEWRHDLFFEQLLERAAENRDVKGGLFGVCVAGEYLSGEPFISYPQELDTRRMIDELFAKYQVERRLSIEQRLTPCHAQAERRCFARSDGVLTSD</sequence>
<dbReference type="Proteomes" id="UP000285349">
    <property type="component" value="Unassembled WGS sequence"/>
</dbReference>
<gene>
    <name evidence="1" type="ORF">BK666_05090</name>
</gene>
<proteinExistence type="predicted"/>
<dbReference type="OrthoDB" id="9861074at2"/>
<dbReference type="EMBL" id="MOBQ01000006">
    <property type="protein sequence ID" value="RON50505.1"/>
    <property type="molecule type" value="Genomic_DNA"/>
</dbReference>
<reference evidence="1 2" key="1">
    <citation type="submission" date="2016-10" db="EMBL/GenBank/DDBJ databases">
        <title>Comparative genome analysis of multiple Pseudomonas spp. focuses on biocontrol and plant growth promoting traits.</title>
        <authorList>
            <person name="Tao X.-Y."/>
            <person name="Taylor C.G."/>
        </authorList>
    </citation>
    <scope>NUCLEOTIDE SEQUENCE [LARGE SCALE GENOMIC DNA]</scope>
    <source>
        <strain evidence="1 2">37A10</strain>
    </source>
</reference>
<organism evidence="1 2">
    <name type="scientific">Pseudomonas frederiksbergensis</name>
    <dbReference type="NCBI Taxonomy" id="104087"/>
    <lineage>
        <taxon>Bacteria</taxon>
        <taxon>Pseudomonadati</taxon>
        <taxon>Pseudomonadota</taxon>
        <taxon>Gammaproteobacteria</taxon>
        <taxon>Pseudomonadales</taxon>
        <taxon>Pseudomonadaceae</taxon>
        <taxon>Pseudomonas</taxon>
    </lineage>
</organism>
<comment type="caution">
    <text evidence="1">The sequence shown here is derived from an EMBL/GenBank/DDBJ whole genome shotgun (WGS) entry which is preliminary data.</text>
</comment>
<name>A0A423KDV9_9PSED</name>
<dbReference type="AlphaFoldDB" id="A0A423KDV9"/>
<protein>
    <submittedName>
        <fullName evidence="1">Uncharacterized protein</fullName>
    </submittedName>
</protein>
<evidence type="ECO:0000313" key="1">
    <source>
        <dbReference type="EMBL" id="RON50505.1"/>
    </source>
</evidence>
<evidence type="ECO:0000313" key="2">
    <source>
        <dbReference type="Proteomes" id="UP000285349"/>
    </source>
</evidence>